<feature type="compositionally biased region" description="Low complexity" evidence="6">
    <location>
        <begin position="639"/>
        <end position="648"/>
    </location>
</feature>
<feature type="region of interest" description="Disordered" evidence="6">
    <location>
        <begin position="579"/>
        <end position="606"/>
    </location>
</feature>
<sequence length="906" mass="100446">MEWRRLFLPRHHSLSSGAQAIAAVVAGEISALLTARSLRDSVNWAEQFIRSNAVGASGVPEMYRSLAAAGPRGQRLYLSGAAFALVEASARADLPDGALLLIDLLIRTPKLPRPSATSCGHLMAKLLSLGRRADARRVFETLADRQRSREITAVWRSGRAADAVKVFGETVDTAAAPKHSRYRYLTMNMMNDCLKKGDLEAASELRTWMVQAGLKHTGHDGMAPPNAHSYNLVLAGLWKASRGDDAVKMFGKMADMFLAPNNFTYTVMINGHLKRLSHVLASKKNESGDLEAALQLRAQMVQDVFKPDEYTYHSLMAELCLAERLGDVTALFHEMRMHGTTLHKIVPGSLFEFLFRINEDQLLGIIEKSAKDGVAAKDNGCVTLLKELCRIQKVSLAEKVLQTFAKTGLVPTTEMYNIVIDGYCKINELQGAFLLCRQMESHGQVVPNEATYDALLLAVRSSTSIMYWEDVVELFEKNGVSTDALNSGSSATYGFKYRNSLVPRMFNKLGMMILEEGQELKQSNGCFGKNRGGWTNVVRGFNKITRLGYNKKKCQNKCNELKRLYFNWRDGQTHTELGRDPLTREVTTDPEWYGASPGESSQPARDKFRCPQCFEQLLMILGRTPRDRGELVSAGGHQSDSTPSSGSPRTPPALSDEPVLPRSGAQPLKRVHREHSINSPPSKKSSKTPSIDDCLDDLSHIIREARSQKAHQATDAEELSQINQILKQDGSTMSSTDESSYSDTSSDGPSTVILAKAAVVLRRLKDKCTSVEALGMYIWTYAHQSASRECKHRFKRSLDIVSRKLTTVTEVMYRWAKTVLVPADRKYARVSQKLAAYAPWFDGCICAIDGTQIKVEVKREAKADFFNRKGETTINVCAIVDMDVRFTYVGAGKAGACHDMAVLKDC</sequence>
<evidence type="ECO:0000256" key="2">
    <source>
        <dbReference type="ARBA" id="ARBA00022723"/>
    </source>
</evidence>
<evidence type="ECO:0000313" key="10">
    <source>
        <dbReference type="Proteomes" id="UP000604825"/>
    </source>
</evidence>
<proteinExistence type="predicted"/>
<dbReference type="GO" id="GO:0046872">
    <property type="term" value="F:metal ion binding"/>
    <property type="evidence" value="ECO:0007669"/>
    <property type="project" value="UniProtKB-KW"/>
</dbReference>
<dbReference type="InterPro" id="IPR051240">
    <property type="entry name" value="Mito_RNA-Proc/Resp"/>
</dbReference>
<comment type="cofactor">
    <cofactor evidence="1">
        <name>a divalent metal cation</name>
        <dbReference type="ChEBI" id="CHEBI:60240"/>
    </cofactor>
</comment>
<reference evidence="9" key="1">
    <citation type="submission" date="2020-10" db="EMBL/GenBank/DDBJ databases">
        <authorList>
            <person name="Han B."/>
            <person name="Lu T."/>
            <person name="Zhao Q."/>
            <person name="Huang X."/>
            <person name="Zhao Y."/>
        </authorList>
    </citation>
    <scope>NUCLEOTIDE SEQUENCE</scope>
</reference>
<dbReference type="InterPro" id="IPR024752">
    <property type="entry name" value="Myb/SANT-like_dom"/>
</dbReference>
<keyword evidence="3" id="KW-0677">Repeat</keyword>
<dbReference type="OrthoDB" id="636868at2759"/>
<feature type="compositionally biased region" description="Low complexity" evidence="6">
    <location>
        <begin position="679"/>
        <end position="689"/>
    </location>
</feature>
<evidence type="ECO:0000256" key="6">
    <source>
        <dbReference type="SAM" id="MobiDB-lite"/>
    </source>
</evidence>
<feature type="region of interest" description="Disordered" evidence="6">
    <location>
        <begin position="729"/>
        <end position="748"/>
    </location>
</feature>
<dbReference type="Pfam" id="PF12776">
    <property type="entry name" value="Myb_DNA-bind_3"/>
    <property type="match status" value="1"/>
</dbReference>
<dbReference type="EMBL" id="CAJGYO010000019">
    <property type="protein sequence ID" value="CAD6339043.1"/>
    <property type="molecule type" value="Genomic_DNA"/>
</dbReference>
<name>A0A811SCM0_9POAL</name>
<keyword evidence="10" id="KW-1185">Reference proteome</keyword>
<dbReference type="AlphaFoldDB" id="A0A811SCM0"/>
<dbReference type="Proteomes" id="UP000604825">
    <property type="component" value="Unassembled WGS sequence"/>
</dbReference>
<dbReference type="InterPro" id="IPR027806">
    <property type="entry name" value="HARBI1_dom"/>
</dbReference>
<gene>
    <name evidence="9" type="ORF">NCGR_LOCUS63141</name>
</gene>
<feature type="repeat" description="PPR" evidence="5">
    <location>
        <begin position="308"/>
        <end position="342"/>
    </location>
</feature>
<protein>
    <recommendedName>
        <fullName evidence="11">Pentatricopeptide repeat-containing protein</fullName>
    </recommendedName>
</protein>
<feature type="domain" description="Myb/SANT-like" evidence="7">
    <location>
        <begin position="519"/>
        <end position="592"/>
    </location>
</feature>
<evidence type="ECO:0000256" key="1">
    <source>
        <dbReference type="ARBA" id="ARBA00001968"/>
    </source>
</evidence>
<organism evidence="9 10">
    <name type="scientific">Miscanthus lutarioriparius</name>
    <dbReference type="NCBI Taxonomy" id="422564"/>
    <lineage>
        <taxon>Eukaryota</taxon>
        <taxon>Viridiplantae</taxon>
        <taxon>Streptophyta</taxon>
        <taxon>Embryophyta</taxon>
        <taxon>Tracheophyta</taxon>
        <taxon>Spermatophyta</taxon>
        <taxon>Magnoliopsida</taxon>
        <taxon>Liliopsida</taxon>
        <taxon>Poales</taxon>
        <taxon>Poaceae</taxon>
        <taxon>PACMAD clade</taxon>
        <taxon>Panicoideae</taxon>
        <taxon>Andropogonodae</taxon>
        <taxon>Andropogoneae</taxon>
        <taxon>Saccharinae</taxon>
        <taxon>Miscanthus</taxon>
    </lineage>
</organism>
<dbReference type="Pfam" id="PF13041">
    <property type="entry name" value="PPR_2"/>
    <property type="match status" value="2"/>
</dbReference>
<evidence type="ECO:0000259" key="8">
    <source>
        <dbReference type="Pfam" id="PF13359"/>
    </source>
</evidence>
<evidence type="ECO:0000256" key="4">
    <source>
        <dbReference type="ARBA" id="ARBA00022946"/>
    </source>
</evidence>
<feature type="domain" description="DDE Tnp4" evidence="8">
    <location>
        <begin position="848"/>
        <end position="905"/>
    </location>
</feature>
<dbReference type="NCBIfam" id="TIGR00756">
    <property type="entry name" value="PPR"/>
    <property type="match status" value="1"/>
</dbReference>
<dbReference type="Gene3D" id="1.25.40.10">
    <property type="entry name" value="Tetratricopeptide repeat domain"/>
    <property type="match status" value="2"/>
</dbReference>
<evidence type="ECO:0008006" key="11">
    <source>
        <dbReference type="Google" id="ProtNLM"/>
    </source>
</evidence>
<dbReference type="InterPro" id="IPR002885">
    <property type="entry name" value="PPR_rpt"/>
</dbReference>
<dbReference type="Pfam" id="PF13359">
    <property type="entry name" value="DDE_Tnp_4"/>
    <property type="match status" value="1"/>
</dbReference>
<evidence type="ECO:0000259" key="7">
    <source>
        <dbReference type="Pfam" id="PF12776"/>
    </source>
</evidence>
<dbReference type="GO" id="GO:0003729">
    <property type="term" value="F:mRNA binding"/>
    <property type="evidence" value="ECO:0007669"/>
    <property type="project" value="TreeGrafter"/>
</dbReference>
<dbReference type="Pfam" id="PF01535">
    <property type="entry name" value="PPR"/>
    <property type="match status" value="1"/>
</dbReference>
<evidence type="ECO:0000256" key="3">
    <source>
        <dbReference type="ARBA" id="ARBA00022737"/>
    </source>
</evidence>
<dbReference type="PANTHER" id="PTHR47933">
    <property type="entry name" value="PENTATRICOPEPTIDE REPEAT-CONTAINING PROTEIN 1, MITOCHONDRIAL"/>
    <property type="match status" value="1"/>
</dbReference>
<keyword evidence="4" id="KW-0809">Transit peptide</keyword>
<dbReference type="InterPro" id="IPR011990">
    <property type="entry name" value="TPR-like_helical_dom_sf"/>
</dbReference>
<dbReference type="PANTHER" id="PTHR47933:SF16">
    <property type="entry name" value="PENTATRICOPEPTIDE REPEAT-CONTAINING PROTEIN"/>
    <property type="match status" value="1"/>
</dbReference>
<keyword evidence="2" id="KW-0479">Metal-binding</keyword>
<accession>A0A811SCM0</accession>
<feature type="repeat" description="PPR" evidence="5">
    <location>
        <begin position="412"/>
        <end position="446"/>
    </location>
</feature>
<feature type="region of interest" description="Disordered" evidence="6">
    <location>
        <begin position="628"/>
        <end position="691"/>
    </location>
</feature>
<dbReference type="PROSITE" id="PS51375">
    <property type="entry name" value="PPR"/>
    <property type="match status" value="3"/>
</dbReference>
<evidence type="ECO:0000313" key="9">
    <source>
        <dbReference type="EMBL" id="CAD6339043.1"/>
    </source>
</evidence>
<comment type="caution">
    <text evidence="9">The sequence shown here is derived from an EMBL/GenBank/DDBJ whole genome shotgun (WGS) entry which is preliminary data.</text>
</comment>
<evidence type="ECO:0000256" key="5">
    <source>
        <dbReference type="PROSITE-ProRule" id="PRU00708"/>
    </source>
</evidence>
<feature type="repeat" description="PPR" evidence="5">
    <location>
        <begin position="226"/>
        <end position="260"/>
    </location>
</feature>